<dbReference type="SUPFAM" id="SSF52058">
    <property type="entry name" value="L domain-like"/>
    <property type="match status" value="3"/>
</dbReference>
<protein>
    <recommendedName>
        <fullName evidence="10">Receptor L-domain domain-containing protein</fullName>
    </recommendedName>
</protein>
<keyword evidence="5" id="KW-0325">Glycoprotein</keyword>
<comment type="caution">
    <text evidence="8">The sequence shown here is derived from an EMBL/GenBank/DDBJ whole genome shotgun (WGS) entry which is preliminary data.</text>
</comment>
<feature type="signal peptide" evidence="7">
    <location>
        <begin position="1"/>
        <end position="20"/>
    </location>
</feature>
<dbReference type="PROSITE" id="PS51257">
    <property type="entry name" value="PROKAR_LIPOPROTEIN"/>
    <property type="match status" value="1"/>
</dbReference>
<name>A0ABQ7G5T8_DUNSA</name>
<evidence type="ECO:0000256" key="5">
    <source>
        <dbReference type="ARBA" id="ARBA00023180"/>
    </source>
</evidence>
<evidence type="ECO:0000256" key="4">
    <source>
        <dbReference type="ARBA" id="ARBA00022729"/>
    </source>
</evidence>
<feature type="chain" id="PRO_5045395860" description="Receptor L-domain domain-containing protein" evidence="7">
    <location>
        <begin position="21"/>
        <end position="787"/>
    </location>
</feature>
<dbReference type="EMBL" id="MU070097">
    <property type="protein sequence ID" value="KAF5829946.1"/>
    <property type="molecule type" value="Genomic_DNA"/>
</dbReference>
<evidence type="ECO:0000256" key="2">
    <source>
        <dbReference type="ARBA" id="ARBA00022512"/>
    </source>
</evidence>
<feature type="compositionally biased region" description="Polar residues" evidence="6">
    <location>
        <begin position="29"/>
        <end position="38"/>
    </location>
</feature>
<comment type="subcellular location">
    <subcellularLocation>
        <location evidence="1">Secreted</location>
        <location evidence="1">Cell wall</location>
    </subcellularLocation>
</comment>
<evidence type="ECO:0000256" key="7">
    <source>
        <dbReference type="SAM" id="SignalP"/>
    </source>
</evidence>
<keyword evidence="2" id="KW-0134">Cell wall</keyword>
<evidence type="ECO:0000313" key="8">
    <source>
        <dbReference type="EMBL" id="KAF5829946.1"/>
    </source>
</evidence>
<dbReference type="InterPro" id="IPR051648">
    <property type="entry name" value="CWI-Assembly_Regulator"/>
</dbReference>
<evidence type="ECO:0000256" key="6">
    <source>
        <dbReference type="SAM" id="MobiDB-lite"/>
    </source>
</evidence>
<reference evidence="8" key="1">
    <citation type="submission" date="2017-08" db="EMBL/GenBank/DDBJ databases">
        <authorList>
            <person name="Polle J.E."/>
            <person name="Barry K."/>
            <person name="Cushman J."/>
            <person name="Schmutz J."/>
            <person name="Tran D."/>
            <person name="Hathwaick L.T."/>
            <person name="Yim W.C."/>
            <person name="Jenkins J."/>
            <person name="Mckie-Krisberg Z.M."/>
            <person name="Prochnik S."/>
            <person name="Lindquist E."/>
            <person name="Dockter R.B."/>
            <person name="Adam C."/>
            <person name="Molina H."/>
            <person name="Bunkerborg J."/>
            <person name="Jin E."/>
            <person name="Buchheim M."/>
            <person name="Magnuson J."/>
        </authorList>
    </citation>
    <scope>NUCLEOTIDE SEQUENCE</scope>
    <source>
        <strain evidence="8">CCAP 19/18</strain>
    </source>
</reference>
<dbReference type="Gene3D" id="3.80.20.20">
    <property type="entry name" value="Receptor L-domain"/>
    <property type="match status" value="1"/>
</dbReference>
<dbReference type="InterPro" id="IPR036941">
    <property type="entry name" value="Rcpt_L-dom_sf"/>
</dbReference>
<organism evidence="8 9">
    <name type="scientific">Dunaliella salina</name>
    <name type="common">Green alga</name>
    <name type="synonym">Protococcus salinus</name>
    <dbReference type="NCBI Taxonomy" id="3046"/>
    <lineage>
        <taxon>Eukaryota</taxon>
        <taxon>Viridiplantae</taxon>
        <taxon>Chlorophyta</taxon>
        <taxon>core chlorophytes</taxon>
        <taxon>Chlorophyceae</taxon>
        <taxon>CS clade</taxon>
        <taxon>Chlamydomonadales</taxon>
        <taxon>Dunaliellaceae</taxon>
        <taxon>Dunaliella</taxon>
    </lineage>
</organism>
<keyword evidence="4 7" id="KW-0732">Signal</keyword>
<evidence type="ECO:0000256" key="3">
    <source>
        <dbReference type="ARBA" id="ARBA00022525"/>
    </source>
</evidence>
<dbReference type="PANTHER" id="PTHR31018:SF3">
    <property type="entry name" value="RECEPTOR PROTEIN-TYROSINE KINASE"/>
    <property type="match status" value="1"/>
</dbReference>
<sequence>MIRVAHLVLCLLSGCWLASAAPLLPTVRTPRSGQNGRLSSTSSTSSSSSSSSSSKSAAPRQQLRPASGCEEALARKTVVIFPGPEVPYLGSLPNFMPNHGIDIDPEDTSLLALSDPKQASCAQSIGDIADTLVIWEDGNLPSYQSLLPEGIESTSGSLVLYGKPGREGKGIESLSFLSALKRVRGLSVYDLDALQDLKGLDNLKMVTGDLIISENMMLRSLKGLEQLQRVGGDLIMNSNMNLKTVDGLQGLTSIGGQFLLKGNGQLRTLDAMTSLQSIGQFATLINNGNHNMLLPRGVAVGPEGEAEVAADLASEGPGGYDGAVLIIHGDAGPPSIADVSGTAFTYMPPLPNFDVTPRNVRFAPSGKAVSTNEGGVLRGHVVIWDDGTLQSLSSTLYHVTEVTGTLAYLGGVAISSDLDQAGLKDFWGLDSLKSVGALGIVGGSQLKNLEGMLYLTEIKGSLTVAFCPRIKSLKGLGPEVATVAATSVLANFMSARTMGRRLAQTKSGGLQKIGSEVWIVSNPELKDLTGLEGVEEVNWRMTISNNMKLESLAALASLRRVGGGLVVLDNPSLSSTSGLASLQDVGLHAHFFWNIGLKDVEGLSKLKAVKGDVAIVASPMVTDLAPLSGLSSIGMNLVLSRLGIKDLNGLGSLSSVGGLVDVSENWDLVSLNGLNSLVKVGDAVHLINNPVLSSLGPLTRTLRVANAGIYTEDNHNLSVPGGWAAGFVKEFPLPAPAPPPSVPESTLADSARAIKEHASSAAIANPVAPRDSAYGAVPGALGGKPDS</sequence>
<proteinExistence type="predicted"/>
<feature type="region of interest" description="Disordered" evidence="6">
    <location>
        <begin position="27"/>
        <end position="67"/>
    </location>
</feature>
<keyword evidence="9" id="KW-1185">Reference proteome</keyword>
<evidence type="ECO:0008006" key="10">
    <source>
        <dbReference type="Google" id="ProtNLM"/>
    </source>
</evidence>
<keyword evidence="3" id="KW-0964">Secreted</keyword>
<accession>A0ABQ7G5T8</accession>
<dbReference type="Proteomes" id="UP000815325">
    <property type="component" value="Unassembled WGS sequence"/>
</dbReference>
<dbReference type="PANTHER" id="PTHR31018">
    <property type="entry name" value="SPORULATION-SPECIFIC PROTEIN-RELATED"/>
    <property type="match status" value="1"/>
</dbReference>
<feature type="compositionally biased region" description="Low complexity" evidence="6">
    <location>
        <begin position="39"/>
        <end position="56"/>
    </location>
</feature>
<evidence type="ECO:0000313" key="9">
    <source>
        <dbReference type="Proteomes" id="UP000815325"/>
    </source>
</evidence>
<evidence type="ECO:0000256" key="1">
    <source>
        <dbReference type="ARBA" id="ARBA00004191"/>
    </source>
</evidence>
<gene>
    <name evidence="8" type="ORF">DUNSADRAFT_15282</name>
</gene>